<organism evidence="1 2">
    <name type="scientific">Polarella glacialis</name>
    <name type="common">Dinoflagellate</name>
    <dbReference type="NCBI Taxonomy" id="89957"/>
    <lineage>
        <taxon>Eukaryota</taxon>
        <taxon>Sar</taxon>
        <taxon>Alveolata</taxon>
        <taxon>Dinophyceae</taxon>
        <taxon>Suessiales</taxon>
        <taxon>Suessiaceae</taxon>
        <taxon>Polarella</taxon>
    </lineage>
</organism>
<dbReference type="EMBL" id="CAJNNV010005896">
    <property type="protein sequence ID" value="CAE8592809.1"/>
    <property type="molecule type" value="Genomic_DNA"/>
</dbReference>
<dbReference type="Proteomes" id="UP000654075">
    <property type="component" value="Unassembled WGS sequence"/>
</dbReference>
<proteinExistence type="predicted"/>
<comment type="caution">
    <text evidence="1">The sequence shown here is derived from an EMBL/GenBank/DDBJ whole genome shotgun (WGS) entry which is preliminary data.</text>
</comment>
<dbReference type="OrthoDB" id="449108at2759"/>
<name>A0A813E5B9_POLGL</name>
<evidence type="ECO:0000313" key="1">
    <source>
        <dbReference type="EMBL" id="CAE8592809.1"/>
    </source>
</evidence>
<gene>
    <name evidence="1" type="ORF">PGLA1383_LOCUS11432</name>
</gene>
<dbReference type="AlphaFoldDB" id="A0A813E5B9"/>
<accession>A0A813E5B9</accession>
<evidence type="ECO:0000313" key="2">
    <source>
        <dbReference type="Proteomes" id="UP000654075"/>
    </source>
</evidence>
<keyword evidence="2" id="KW-1185">Reference proteome</keyword>
<protein>
    <submittedName>
        <fullName evidence="1">Uncharacterized protein</fullName>
    </submittedName>
</protein>
<reference evidence="1" key="1">
    <citation type="submission" date="2021-02" db="EMBL/GenBank/DDBJ databases">
        <authorList>
            <person name="Dougan E. K."/>
            <person name="Rhodes N."/>
            <person name="Thang M."/>
            <person name="Chan C."/>
        </authorList>
    </citation>
    <scope>NUCLEOTIDE SEQUENCE</scope>
</reference>
<sequence>MCVGVRRPANPFQLQGQAVLFVSSYRYLGVVFHSSGRWREHAEHLCCRGQRRFYQFLAWYENRQLHTGFRESLLTSYVLPSVLFGSEFLDSASTSLVDQRVRQCGRRLLQWPAGAPGAAVLGELGWWLVSFQMRERAFGLFARLSRSSATRGRQQLRARVFQHARLTARSWACCAEVTIASCGIPLPSAWGVGQGTPAQLVHTWRRQAANPLLHTIASAAYQAELANSESLLGYASYRPELRMNRVVHSAAVRVEDARE</sequence>